<keyword evidence="3" id="KW-0808">Transferase</keyword>
<dbReference type="PANTHER" id="PTHR44051">
    <property type="entry name" value="GLUTATHIONE S-TRANSFERASE-RELATED"/>
    <property type="match status" value="1"/>
</dbReference>
<dbReference type="InterPro" id="IPR010987">
    <property type="entry name" value="Glutathione-S-Trfase_C-like"/>
</dbReference>
<evidence type="ECO:0000259" key="2">
    <source>
        <dbReference type="PROSITE" id="PS50405"/>
    </source>
</evidence>
<dbReference type="Proteomes" id="UP000584824">
    <property type="component" value="Unassembled WGS sequence"/>
</dbReference>
<protein>
    <submittedName>
        <fullName evidence="3">Glutathione S-transferase</fullName>
        <ecNumber evidence="3">2.5.1.18</ecNumber>
    </submittedName>
</protein>
<dbReference type="SUPFAM" id="SSF47616">
    <property type="entry name" value="GST C-terminal domain-like"/>
    <property type="match status" value="1"/>
</dbReference>
<keyword evidence="4" id="KW-1185">Reference proteome</keyword>
<comment type="caution">
    <text evidence="3">The sequence shown here is derived from an EMBL/GenBank/DDBJ whole genome shotgun (WGS) entry which is preliminary data.</text>
</comment>
<name>A0A7W6JZV0_9HYPH</name>
<dbReference type="SFLD" id="SFLDG00358">
    <property type="entry name" value="Main_(cytGST)"/>
    <property type="match status" value="1"/>
</dbReference>
<dbReference type="PROSITE" id="PS50405">
    <property type="entry name" value="GST_CTER"/>
    <property type="match status" value="1"/>
</dbReference>
<proteinExistence type="predicted"/>
<dbReference type="CDD" id="cd03046">
    <property type="entry name" value="GST_N_GTT1_like"/>
    <property type="match status" value="1"/>
</dbReference>
<dbReference type="PANTHER" id="PTHR44051:SF21">
    <property type="entry name" value="GLUTATHIONE S-TRANSFERASE FAMILY PROTEIN"/>
    <property type="match status" value="1"/>
</dbReference>
<reference evidence="3 4" key="1">
    <citation type="submission" date="2020-08" db="EMBL/GenBank/DDBJ databases">
        <title>Genomic Encyclopedia of Type Strains, Phase IV (KMG-IV): sequencing the most valuable type-strain genomes for metagenomic binning, comparative biology and taxonomic classification.</title>
        <authorList>
            <person name="Goeker M."/>
        </authorList>
    </citation>
    <scope>NUCLEOTIDE SEQUENCE [LARGE SCALE GENOMIC DNA]</scope>
    <source>
        <strain evidence="3 4">DSM 26385</strain>
    </source>
</reference>
<dbReference type="PROSITE" id="PS50404">
    <property type="entry name" value="GST_NTER"/>
    <property type="match status" value="1"/>
</dbReference>
<gene>
    <name evidence="3" type="ORF">GGQ66_001115</name>
</gene>
<evidence type="ECO:0000313" key="4">
    <source>
        <dbReference type="Proteomes" id="UP000584824"/>
    </source>
</evidence>
<accession>A0A7W6JZV0</accession>
<dbReference type="SFLD" id="SFLDS00019">
    <property type="entry name" value="Glutathione_Transferase_(cytos"/>
    <property type="match status" value="1"/>
</dbReference>
<dbReference type="InterPro" id="IPR036282">
    <property type="entry name" value="Glutathione-S-Trfase_C_sf"/>
</dbReference>
<evidence type="ECO:0000313" key="3">
    <source>
        <dbReference type="EMBL" id="MBB4102580.1"/>
    </source>
</evidence>
<dbReference type="EMBL" id="JACIDU010000003">
    <property type="protein sequence ID" value="MBB4102580.1"/>
    <property type="molecule type" value="Genomic_DNA"/>
</dbReference>
<dbReference type="AlphaFoldDB" id="A0A7W6JZV0"/>
<dbReference type="RefSeq" id="WP_183790265.1">
    <property type="nucleotide sequence ID" value="NZ_JACIDU010000003.1"/>
</dbReference>
<dbReference type="InterPro" id="IPR004046">
    <property type="entry name" value="GST_C"/>
</dbReference>
<dbReference type="Pfam" id="PF13409">
    <property type="entry name" value="GST_N_2"/>
    <property type="match status" value="1"/>
</dbReference>
<dbReference type="EC" id="2.5.1.18" evidence="3"/>
<dbReference type="Gene3D" id="1.20.1050.10">
    <property type="match status" value="1"/>
</dbReference>
<dbReference type="Pfam" id="PF00043">
    <property type="entry name" value="GST_C"/>
    <property type="match status" value="1"/>
</dbReference>
<dbReference type="InterPro" id="IPR036249">
    <property type="entry name" value="Thioredoxin-like_sf"/>
</dbReference>
<dbReference type="SFLD" id="SFLDG01150">
    <property type="entry name" value="Main.1:_Beta-like"/>
    <property type="match status" value="1"/>
</dbReference>
<sequence>MPELLLYSNPMSRGRIARWMLEEIGQPYRMETLAWGAPMKSPAFLALNPMGKVPVLVHGNAVVSETAAICAYLGDTFSEAGLAPRMNTERAAYYRWLFFTAGPLEAAITNRAFNCEPPEEKSRAVGYGTFNDVMNALEVAVSTTAYIAGDRFTAADVYVGGQIQFGLQFGTLEKKPAFLAYWDRLKSRPAYLRAADLDNAAAEAMKP</sequence>
<feature type="domain" description="GST N-terminal" evidence="1">
    <location>
        <begin position="1"/>
        <end position="81"/>
    </location>
</feature>
<organism evidence="3 4">
    <name type="scientific">Allorhizobium borbori</name>
    <dbReference type="NCBI Taxonomy" id="485907"/>
    <lineage>
        <taxon>Bacteria</taxon>
        <taxon>Pseudomonadati</taxon>
        <taxon>Pseudomonadota</taxon>
        <taxon>Alphaproteobacteria</taxon>
        <taxon>Hyphomicrobiales</taxon>
        <taxon>Rhizobiaceae</taxon>
        <taxon>Rhizobium/Agrobacterium group</taxon>
        <taxon>Allorhizobium</taxon>
    </lineage>
</organism>
<dbReference type="CDD" id="cd03207">
    <property type="entry name" value="GST_C_8"/>
    <property type="match status" value="1"/>
</dbReference>
<dbReference type="SUPFAM" id="SSF52833">
    <property type="entry name" value="Thioredoxin-like"/>
    <property type="match status" value="1"/>
</dbReference>
<evidence type="ECO:0000259" key="1">
    <source>
        <dbReference type="PROSITE" id="PS50404"/>
    </source>
</evidence>
<dbReference type="GO" id="GO:0004364">
    <property type="term" value="F:glutathione transferase activity"/>
    <property type="evidence" value="ECO:0007669"/>
    <property type="project" value="UniProtKB-EC"/>
</dbReference>
<dbReference type="InterPro" id="IPR004045">
    <property type="entry name" value="Glutathione_S-Trfase_N"/>
</dbReference>
<dbReference type="Gene3D" id="3.40.30.10">
    <property type="entry name" value="Glutaredoxin"/>
    <property type="match status" value="1"/>
</dbReference>
<feature type="domain" description="GST C-terminal" evidence="2">
    <location>
        <begin position="86"/>
        <end position="207"/>
    </location>
</feature>
<dbReference type="InterPro" id="IPR040079">
    <property type="entry name" value="Glutathione_S-Trfase"/>
</dbReference>